<reference evidence="2" key="1">
    <citation type="submission" date="2021-02" db="EMBL/GenBank/DDBJ databases">
        <title>Draft genome sequence of Microbispora sp. RL4-1S isolated from rice leaves in Thailand.</title>
        <authorList>
            <person name="Muangham S."/>
            <person name="Duangmal K."/>
        </authorList>
    </citation>
    <scope>NUCLEOTIDE SEQUENCE</scope>
    <source>
        <strain evidence="2">RL4-1S</strain>
    </source>
</reference>
<organism evidence="2 3">
    <name type="scientific">Microbispora oryzae</name>
    <dbReference type="NCBI Taxonomy" id="2806554"/>
    <lineage>
        <taxon>Bacteria</taxon>
        <taxon>Bacillati</taxon>
        <taxon>Actinomycetota</taxon>
        <taxon>Actinomycetes</taxon>
        <taxon>Streptosporangiales</taxon>
        <taxon>Streptosporangiaceae</taxon>
        <taxon>Microbispora</taxon>
    </lineage>
</organism>
<gene>
    <name evidence="2" type="ORF">JOL79_30965</name>
</gene>
<dbReference type="SMART" id="SM00943">
    <property type="entry name" value="Prim-Pol"/>
    <property type="match status" value="1"/>
</dbReference>
<dbReference type="AlphaFoldDB" id="A0A940WVL9"/>
<comment type="caution">
    <text evidence="2">The sequence shown here is derived from an EMBL/GenBank/DDBJ whole genome shotgun (WGS) entry which is preliminary data.</text>
</comment>
<dbReference type="Pfam" id="PF09250">
    <property type="entry name" value="Prim-Pol"/>
    <property type="match status" value="1"/>
</dbReference>
<evidence type="ECO:0000259" key="1">
    <source>
        <dbReference type="SMART" id="SM00943"/>
    </source>
</evidence>
<sequence>MSRDLIAAALNCAARGWHVFPITPRGKYPLRGFTAWEQHATTNPDVIARFWERRPCNIGVACGPSRLVVVDLDLPKPGEHPPADAAERGLTTGEDVFRHLCERHGQPYPADTFTVTTRRDGRHLYFTAPPGVTLGNTSGEKGNGLGRLIDTRGRGGYVVGPGSFVSLPDGTGTYTITNPTPPAPLPAWLASLLATPPTTAAPPASTRPRLADLDHARLSRYGRAALTGEVERVAGAPVGGRNRALNLAAWKLGKLIARGVLPRELVEHALTDAAEAANAHGDPNSPREIAAVIAAGLTAGMRT</sequence>
<evidence type="ECO:0000313" key="3">
    <source>
        <dbReference type="Proteomes" id="UP000674234"/>
    </source>
</evidence>
<keyword evidence="3" id="KW-1185">Reference proteome</keyword>
<accession>A0A940WVL9</accession>
<dbReference type="EMBL" id="JAFCNB010000028">
    <property type="protein sequence ID" value="MBP2708210.1"/>
    <property type="molecule type" value="Genomic_DNA"/>
</dbReference>
<dbReference type="CDD" id="cd04859">
    <property type="entry name" value="Prim_Pol"/>
    <property type="match status" value="1"/>
</dbReference>
<protein>
    <submittedName>
        <fullName evidence="2">Bifunctional DNA primase/polymerase</fullName>
    </submittedName>
</protein>
<feature type="domain" description="DNA primase/polymerase bifunctional N-terminal" evidence="1">
    <location>
        <begin position="9"/>
        <end position="189"/>
    </location>
</feature>
<name>A0A940WVL9_9ACTN</name>
<dbReference type="Proteomes" id="UP000674234">
    <property type="component" value="Unassembled WGS sequence"/>
</dbReference>
<dbReference type="SUPFAM" id="SSF56747">
    <property type="entry name" value="Prim-pol domain"/>
    <property type="match status" value="1"/>
</dbReference>
<proteinExistence type="predicted"/>
<dbReference type="RefSeq" id="WP_210159475.1">
    <property type="nucleotide sequence ID" value="NZ_JAFCNB010000028.1"/>
</dbReference>
<dbReference type="InterPro" id="IPR015330">
    <property type="entry name" value="DNA_primase/pol_bifunc_N"/>
</dbReference>
<evidence type="ECO:0000313" key="2">
    <source>
        <dbReference type="EMBL" id="MBP2708210.1"/>
    </source>
</evidence>